<gene>
    <name evidence="1" type="ORF">HYPDE_28203</name>
</gene>
<protein>
    <submittedName>
        <fullName evidence="1">Uncharacterized protein</fullName>
    </submittedName>
</protein>
<dbReference type="STRING" id="670307.HYPDE_28203"/>
<evidence type="ECO:0000313" key="2">
    <source>
        <dbReference type="Proteomes" id="UP000005952"/>
    </source>
</evidence>
<name>N0BB22_9HYPH</name>
<proteinExistence type="predicted"/>
<reference evidence="1 2" key="1">
    <citation type="journal article" date="2013" name="Genome Announc.">
        <title>Genome sequences for three denitrifying bacterial strains isolated from a uranium- and nitrate-contaminated subsurface environment.</title>
        <authorList>
            <person name="Venkatramanan R."/>
            <person name="Prakash O."/>
            <person name="Woyke T."/>
            <person name="Chain P."/>
            <person name="Goodwin L.A."/>
            <person name="Watson D."/>
            <person name="Brooks S."/>
            <person name="Kostka J.E."/>
            <person name="Green S.J."/>
        </authorList>
    </citation>
    <scope>NUCLEOTIDE SEQUENCE [LARGE SCALE GENOMIC DNA]</scope>
    <source>
        <strain evidence="1 2">1NES1</strain>
    </source>
</reference>
<organism evidence="1 2">
    <name type="scientific">Hyphomicrobium denitrificans 1NES1</name>
    <dbReference type="NCBI Taxonomy" id="670307"/>
    <lineage>
        <taxon>Bacteria</taxon>
        <taxon>Pseudomonadati</taxon>
        <taxon>Pseudomonadota</taxon>
        <taxon>Alphaproteobacteria</taxon>
        <taxon>Hyphomicrobiales</taxon>
        <taxon>Hyphomicrobiaceae</taxon>
        <taxon>Hyphomicrobium</taxon>
    </lineage>
</organism>
<evidence type="ECO:0000313" key="1">
    <source>
        <dbReference type="EMBL" id="AGK57320.1"/>
    </source>
</evidence>
<dbReference type="Proteomes" id="UP000005952">
    <property type="component" value="Chromosome"/>
</dbReference>
<keyword evidence="2" id="KW-1185">Reference proteome</keyword>
<dbReference type="AlphaFoldDB" id="N0BB22"/>
<dbReference type="EMBL" id="CP005587">
    <property type="protein sequence ID" value="AGK57320.1"/>
    <property type="molecule type" value="Genomic_DNA"/>
</dbReference>
<dbReference type="HOGENOM" id="CLU_2916328_0_0_5"/>
<dbReference type="KEGG" id="hdt:HYPDE_28203"/>
<sequence>MAKTLAILSVLSLEIRSAHPRAIDVAGQPALSWIGKILLLDDGTFVARLSAAWRRMVGFTR</sequence>
<accession>N0BB22</accession>